<reference evidence="1 2" key="1">
    <citation type="submission" date="2020-05" db="EMBL/GenBank/DDBJ databases">
        <title>Novel Mycoplasma species detected in Mirounga angustirostris (northern elephant seal) from the USA.</title>
        <authorList>
            <person name="Volokhov D.V."/>
        </authorList>
    </citation>
    <scope>NUCLEOTIDE SEQUENCE [LARGE SCALE GENOMIC DNA]</scope>
    <source>
        <strain evidence="1 2">Mirounga ES2806-NAS</strain>
    </source>
</reference>
<dbReference type="AlphaFoldDB" id="A0A6M4JB18"/>
<keyword evidence="2" id="KW-1185">Reference proteome</keyword>
<accession>A0A6M4JB18</accession>
<dbReference type="NCBIfam" id="NF045935">
    <property type="entry name" value="MSC_0621_epsi"/>
    <property type="match status" value="1"/>
</dbReference>
<dbReference type="KEGG" id="mmio:HLA92_01930"/>
<name>A0A6M4JB18_9MOLU</name>
<dbReference type="Proteomes" id="UP000502118">
    <property type="component" value="Chromosome"/>
</dbReference>
<evidence type="ECO:0000313" key="2">
    <source>
        <dbReference type="Proteomes" id="UP000502118"/>
    </source>
</evidence>
<gene>
    <name evidence="1" type="ORF">HLA92_01930</name>
</gene>
<dbReference type="EMBL" id="CP053097">
    <property type="protein sequence ID" value="QJR44184.1"/>
    <property type="molecule type" value="Genomic_DNA"/>
</dbReference>
<protein>
    <submittedName>
        <fullName evidence="1">Uncharacterized protein</fullName>
    </submittedName>
</protein>
<organism evidence="1 2">
    <name type="scientific">Mycoplasma miroungirhinis</name>
    <dbReference type="NCBI Taxonomy" id="754516"/>
    <lineage>
        <taxon>Bacteria</taxon>
        <taxon>Bacillati</taxon>
        <taxon>Mycoplasmatota</taxon>
        <taxon>Mollicutes</taxon>
        <taxon>Mycoplasmataceae</taxon>
        <taxon>Mycoplasma</taxon>
    </lineage>
</organism>
<sequence length="159" mass="18676">MKNNPKFNIHISSLSSKSVNAKNASLFINLNQEDQWIFLENNSLASYKNTLIKIINHFNEKTFYVFLENSDFIVKNNLIEINTFANINLLVSDKNNFNLKQNKEQLKEVTKQINYYKAYTNLGLEVEQLIKLSNLETKQYQLKLKQLLYLVDYEGDIND</sequence>
<proteinExistence type="predicted"/>
<evidence type="ECO:0000313" key="1">
    <source>
        <dbReference type="EMBL" id="QJR44184.1"/>
    </source>
</evidence>
<dbReference type="RefSeq" id="WP_171113007.1">
    <property type="nucleotide sequence ID" value="NZ_CP053097.1"/>
</dbReference>